<organism evidence="2 3">
    <name type="scientific">Gulo gulo</name>
    <name type="common">Wolverine</name>
    <name type="synonym">Gluton</name>
    <dbReference type="NCBI Taxonomy" id="48420"/>
    <lineage>
        <taxon>Eukaryota</taxon>
        <taxon>Metazoa</taxon>
        <taxon>Chordata</taxon>
        <taxon>Craniata</taxon>
        <taxon>Vertebrata</taxon>
        <taxon>Euteleostomi</taxon>
        <taxon>Mammalia</taxon>
        <taxon>Eutheria</taxon>
        <taxon>Laurasiatheria</taxon>
        <taxon>Carnivora</taxon>
        <taxon>Caniformia</taxon>
        <taxon>Musteloidea</taxon>
        <taxon>Mustelidae</taxon>
        <taxon>Guloninae</taxon>
        <taxon>Gulo</taxon>
    </lineage>
</organism>
<evidence type="ECO:0000256" key="1">
    <source>
        <dbReference type="SAM" id="MobiDB-lite"/>
    </source>
</evidence>
<keyword evidence="3" id="KW-1185">Reference proteome</keyword>
<dbReference type="AlphaFoldDB" id="A0A9X9LBZ3"/>
<sequence>AYKTRLRIFLGLGLIRDPRPLAGSREWIRHLGCPPLAGTPAPLHQGKTHFALLGSLLRERAEAHCGPSGKEPGQEVSQTLCRLQRRRPEWKSQPMKSVNPTGRSHVHFCRVTI</sequence>
<comment type="caution">
    <text evidence="2">The sequence shown here is derived from an EMBL/GenBank/DDBJ whole genome shotgun (WGS) entry which is preliminary data.</text>
</comment>
<gene>
    <name evidence="2" type="ORF">BN2614_LOCUS2</name>
</gene>
<name>A0A9X9LBZ3_GULGU</name>
<proteinExistence type="predicted"/>
<dbReference type="Proteomes" id="UP000269945">
    <property type="component" value="Unassembled WGS sequence"/>
</dbReference>
<reference evidence="2 3" key="1">
    <citation type="submission" date="2018-10" db="EMBL/GenBank/DDBJ databases">
        <authorList>
            <person name="Ekblom R."/>
            <person name="Jareborg N."/>
        </authorList>
    </citation>
    <scope>NUCLEOTIDE SEQUENCE [LARGE SCALE GENOMIC DNA]</scope>
    <source>
        <tissue evidence="2">Muscle</tissue>
    </source>
</reference>
<evidence type="ECO:0000313" key="2">
    <source>
        <dbReference type="EMBL" id="VCW48767.1"/>
    </source>
</evidence>
<feature type="non-terminal residue" evidence="2">
    <location>
        <position position="113"/>
    </location>
</feature>
<feature type="region of interest" description="Disordered" evidence="1">
    <location>
        <begin position="63"/>
        <end position="83"/>
    </location>
</feature>
<evidence type="ECO:0000313" key="3">
    <source>
        <dbReference type="Proteomes" id="UP000269945"/>
    </source>
</evidence>
<accession>A0A9X9LBZ3</accession>
<protein>
    <submittedName>
        <fullName evidence="2">Uncharacterized protein</fullName>
    </submittedName>
</protein>
<dbReference type="EMBL" id="CYRY02000165">
    <property type="protein sequence ID" value="VCW48767.1"/>
    <property type="molecule type" value="Genomic_DNA"/>
</dbReference>